<dbReference type="SUPFAM" id="SSF117782">
    <property type="entry name" value="YbjQ-like"/>
    <property type="match status" value="1"/>
</dbReference>
<proteinExistence type="inferred from homology"/>
<dbReference type="STRING" id="457570.Nther_0999"/>
<reference evidence="3 4" key="1">
    <citation type="submission" date="2008-04" db="EMBL/GenBank/DDBJ databases">
        <title>Complete sequence of chromosome of Natranaerobius thermophilus JW/NM-WN-LF.</title>
        <authorList>
            <consortium name="US DOE Joint Genome Institute"/>
            <person name="Copeland A."/>
            <person name="Lucas S."/>
            <person name="Lapidus A."/>
            <person name="Glavina del Rio T."/>
            <person name="Dalin E."/>
            <person name="Tice H."/>
            <person name="Bruce D."/>
            <person name="Goodwin L."/>
            <person name="Pitluck S."/>
            <person name="Chertkov O."/>
            <person name="Brettin T."/>
            <person name="Detter J.C."/>
            <person name="Han C."/>
            <person name="Kuske C.R."/>
            <person name="Schmutz J."/>
            <person name="Larimer F."/>
            <person name="Land M."/>
            <person name="Hauser L."/>
            <person name="Kyrpides N."/>
            <person name="Lykidis A."/>
            <person name="Mesbah N.M."/>
            <person name="Wiegel J."/>
        </authorList>
    </citation>
    <scope>NUCLEOTIDE SEQUENCE [LARGE SCALE GENOMIC DNA]</scope>
    <source>
        <strain evidence="4">ATCC BAA-1301 / DSM 18059 / JW/NM-WN-LF</strain>
    </source>
</reference>
<dbReference type="Pfam" id="PF01906">
    <property type="entry name" value="YbjQ_1"/>
    <property type="match status" value="1"/>
</dbReference>
<dbReference type="InterPro" id="IPR035439">
    <property type="entry name" value="UPF0145_dom_sf"/>
</dbReference>
<dbReference type="PANTHER" id="PTHR34068:SF2">
    <property type="entry name" value="UPF0145 PROTEIN SCO3412"/>
    <property type="match status" value="1"/>
</dbReference>
<keyword evidence="4" id="KW-1185">Reference proteome</keyword>
<dbReference type="InParanoid" id="B2A0M5"/>
<dbReference type="HOGENOM" id="CLU_117144_1_2_9"/>
<sequence length="100" mass="10925">MLLTTTDLNTEYEVLGIVRGNRVKAVHLGKDIIAFIKKLTGGDISDYEDLMKKTRDKAVEEMLEEANKMGANAIIGIKFSTSQISSGASEIMVYGTAIKI</sequence>
<evidence type="ECO:0000256" key="2">
    <source>
        <dbReference type="HAMAP-Rule" id="MF_00338"/>
    </source>
</evidence>
<reference evidence="3 4" key="2">
    <citation type="journal article" date="2011" name="J. Bacteriol.">
        <title>Complete genome sequence of the anaerobic, halophilic alkalithermophile Natranaerobius thermophilus JW/NM-WN-LF.</title>
        <authorList>
            <person name="Zhao B."/>
            <person name="Mesbah N.M."/>
            <person name="Dalin E."/>
            <person name="Goodwin L."/>
            <person name="Nolan M."/>
            <person name="Pitluck S."/>
            <person name="Chertkov O."/>
            <person name="Brettin T.S."/>
            <person name="Han J."/>
            <person name="Larimer F.W."/>
            <person name="Land M.L."/>
            <person name="Hauser L."/>
            <person name="Kyrpides N."/>
            <person name="Wiegel J."/>
        </authorList>
    </citation>
    <scope>NUCLEOTIDE SEQUENCE [LARGE SCALE GENOMIC DNA]</scope>
    <source>
        <strain evidence="4">ATCC BAA-1301 / DSM 18059 / JW/NM-WN-LF</strain>
    </source>
</reference>
<name>B2A0M5_NATTJ</name>
<dbReference type="OrthoDB" id="9796448at2"/>
<comment type="similarity">
    <text evidence="1 2">Belongs to the UPF0145 family.</text>
</comment>
<evidence type="ECO:0000256" key="1">
    <source>
        <dbReference type="ARBA" id="ARBA00010751"/>
    </source>
</evidence>
<dbReference type="RefSeq" id="WP_012447460.1">
    <property type="nucleotide sequence ID" value="NC_010718.1"/>
</dbReference>
<accession>B2A0M5</accession>
<dbReference type="InterPro" id="IPR002765">
    <property type="entry name" value="UPF0145_YbjQ-like"/>
</dbReference>
<dbReference type="eggNOG" id="COG0393">
    <property type="taxonomic scope" value="Bacteria"/>
</dbReference>
<gene>
    <name evidence="3" type="ordered locus">Nther_0999</name>
</gene>
<evidence type="ECO:0000313" key="4">
    <source>
        <dbReference type="Proteomes" id="UP000001683"/>
    </source>
</evidence>
<evidence type="ECO:0000313" key="3">
    <source>
        <dbReference type="EMBL" id="ACB84583.1"/>
    </source>
</evidence>
<dbReference type="HAMAP" id="MF_00338">
    <property type="entry name" value="UPF0145"/>
    <property type="match status" value="1"/>
</dbReference>
<organism evidence="3 4">
    <name type="scientific">Natranaerobius thermophilus (strain ATCC BAA-1301 / DSM 18059 / JW/NM-WN-LF)</name>
    <dbReference type="NCBI Taxonomy" id="457570"/>
    <lineage>
        <taxon>Bacteria</taxon>
        <taxon>Bacillati</taxon>
        <taxon>Bacillota</taxon>
        <taxon>Clostridia</taxon>
        <taxon>Natranaerobiales</taxon>
        <taxon>Natranaerobiaceae</taxon>
        <taxon>Natranaerobius</taxon>
    </lineage>
</organism>
<dbReference type="Proteomes" id="UP000001683">
    <property type="component" value="Chromosome"/>
</dbReference>
<dbReference type="PANTHER" id="PTHR34068">
    <property type="entry name" value="UPF0145 PROTEIN YBJQ"/>
    <property type="match status" value="1"/>
</dbReference>
<dbReference type="KEGG" id="nth:Nther_0999"/>
<dbReference type="AlphaFoldDB" id="B2A0M5"/>
<dbReference type="Gene3D" id="3.30.110.70">
    <property type="entry name" value="Hypothetical protein apc22750. Chain B"/>
    <property type="match status" value="1"/>
</dbReference>
<protein>
    <recommendedName>
        <fullName evidence="2">UPF0145 protein Nther_0999</fullName>
    </recommendedName>
</protein>
<dbReference type="EMBL" id="CP001034">
    <property type="protein sequence ID" value="ACB84583.1"/>
    <property type="molecule type" value="Genomic_DNA"/>
</dbReference>